<dbReference type="InterPro" id="IPR005850">
    <property type="entry name" value="GalP_Utransf_C"/>
</dbReference>
<sequence>MTKSKKEKNSASELRYDLVNNDWVVISKKRTKKWSEFENGKKRKKVLSKDCFFCHIETQNTPTLIFAGGKEIPFKQGDKIPKNWTTVCFPNKFPAFEADLELETKRVGKFFSVMSALGFHEVVATRDHNKPLALLPIERVRELIDVYQSRYLKLMEYDFVNYIFIFQNHGPEAGASVYHPHSQIITTFLVDQDLAKTTSQAKEYSEKNKGCIYCEINKWEREQKERVVFENEHFIAICPFAYKSAFQVIISPQKHLSYFEKITEEEKNGLAEVFKKVLTMIYKGLDNPSYNFYLHTSPCDGKNHDSYHWHWTILPKTYKWAGFELGAKMEILGISPEEAAAFLRKQK</sequence>
<evidence type="ECO:0000256" key="4">
    <source>
        <dbReference type="ARBA" id="ARBA00022695"/>
    </source>
</evidence>
<dbReference type="InterPro" id="IPR036265">
    <property type="entry name" value="HIT-like_sf"/>
</dbReference>
<comment type="caution">
    <text evidence="12">The sequence shown here is derived from an EMBL/GenBank/DDBJ whole genome shotgun (WGS) entry which is preliminary data.</text>
</comment>
<evidence type="ECO:0000313" key="12">
    <source>
        <dbReference type="EMBL" id="PIP22683.1"/>
    </source>
</evidence>
<feature type="domain" description="Galactose-1-phosphate uridyl transferase N-terminal" evidence="10">
    <location>
        <begin position="5"/>
        <end position="186"/>
    </location>
</feature>
<dbReference type="Pfam" id="PF01087">
    <property type="entry name" value="GalP_UDP_transf"/>
    <property type="match status" value="1"/>
</dbReference>
<evidence type="ECO:0000256" key="6">
    <source>
        <dbReference type="ARBA" id="ARBA00022833"/>
    </source>
</evidence>
<dbReference type="NCBIfam" id="TIGR00209">
    <property type="entry name" value="galT_1"/>
    <property type="match status" value="1"/>
</dbReference>
<evidence type="ECO:0000256" key="7">
    <source>
        <dbReference type="ARBA" id="ARBA00023277"/>
    </source>
</evidence>
<dbReference type="Pfam" id="PF02744">
    <property type="entry name" value="GalP_UDP_tr_C"/>
    <property type="match status" value="1"/>
</dbReference>
<evidence type="ECO:0000256" key="9">
    <source>
        <dbReference type="PIRSR" id="PIRSR000808-1"/>
    </source>
</evidence>
<keyword evidence="4 12" id="KW-0548">Nucleotidyltransferase</keyword>
<dbReference type="PANTHER" id="PTHR42763">
    <property type="entry name" value="ADP-GLUCOSE PHOSPHORYLASE"/>
    <property type="match status" value="1"/>
</dbReference>
<keyword evidence="3 12" id="KW-0808">Transferase</keyword>
<keyword evidence="6" id="KW-0862">Zinc</keyword>
<evidence type="ECO:0000259" key="11">
    <source>
        <dbReference type="Pfam" id="PF02744"/>
    </source>
</evidence>
<reference evidence="12 13" key="1">
    <citation type="submission" date="2017-09" db="EMBL/GenBank/DDBJ databases">
        <title>Depth-based differentiation of microbial function through sediment-hosted aquifers and enrichment of novel symbionts in the deep terrestrial subsurface.</title>
        <authorList>
            <person name="Probst A.J."/>
            <person name="Ladd B."/>
            <person name="Jarett J.K."/>
            <person name="Geller-Mcgrath D.E."/>
            <person name="Sieber C.M."/>
            <person name="Emerson J.B."/>
            <person name="Anantharaman K."/>
            <person name="Thomas B.C."/>
            <person name="Malmstrom R."/>
            <person name="Stieglmeier M."/>
            <person name="Klingl A."/>
            <person name="Woyke T."/>
            <person name="Ryan C.M."/>
            <person name="Banfield J.F."/>
        </authorList>
    </citation>
    <scope>NUCLEOTIDE SEQUENCE [LARGE SCALE GENOMIC DNA]</scope>
    <source>
        <strain evidence="12">CG23_combo_of_CG06-09_8_20_14_all_39_17</strain>
    </source>
</reference>
<evidence type="ECO:0000313" key="13">
    <source>
        <dbReference type="Proteomes" id="UP000229976"/>
    </source>
</evidence>
<comment type="cofactor">
    <cofactor evidence="1">
        <name>Zn(2+)</name>
        <dbReference type="ChEBI" id="CHEBI:29105"/>
    </cofactor>
</comment>
<dbReference type="SUPFAM" id="SSF54197">
    <property type="entry name" value="HIT-like"/>
    <property type="match status" value="2"/>
</dbReference>
<evidence type="ECO:0000259" key="10">
    <source>
        <dbReference type="Pfam" id="PF01087"/>
    </source>
</evidence>
<evidence type="ECO:0000256" key="5">
    <source>
        <dbReference type="ARBA" id="ARBA00022723"/>
    </source>
</evidence>
<dbReference type="AlphaFoldDB" id="A0A2G9YVB2"/>
<comment type="similarity">
    <text evidence="2">Belongs to the galactose-1-phosphate uridylyltransferase type 1 family.</text>
</comment>
<dbReference type="GO" id="GO:0008108">
    <property type="term" value="F:UDP-glucose:hexose-1-phosphate uridylyltransferase activity"/>
    <property type="evidence" value="ECO:0007669"/>
    <property type="project" value="UniProtKB-UniRule"/>
</dbReference>
<evidence type="ECO:0000256" key="3">
    <source>
        <dbReference type="ARBA" id="ARBA00022679"/>
    </source>
</evidence>
<evidence type="ECO:0000256" key="1">
    <source>
        <dbReference type="ARBA" id="ARBA00001947"/>
    </source>
</evidence>
<dbReference type="InterPro" id="IPR001937">
    <property type="entry name" value="GalP_UDPtransf1"/>
</dbReference>
<keyword evidence="5" id="KW-0479">Metal-binding</keyword>
<dbReference type="InterPro" id="IPR053177">
    <property type="entry name" value="ADP-glucose_phosphorylase"/>
</dbReference>
<dbReference type="PIRSF" id="PIRSF000808">
    <property type="entry name" value="GalT"/>
    <property type="match status" value="1"/>
</dbReference>
<dbReference type="PANTHER" id="PTHR42763:SF2">
    <property type="entry name" value="ADP-GLUCOSE PHOSPHORYLASE"/>
    <property type="match status" value="1"/>
</dbReference>
<feature type="domain" description="Galactose-1-phosphate uridyl transferase C-terminal" evidence="11">
    <location>
        <begin position="200"/>
        <end position="313"/>
    </location>
</feature>
<dbReference type="GO" id="GO:0008270">
    <property type="term" value="F:zinc ion binding"/>
    <property type="evidence" value="ECO:0007669"/>
    <property type="project" value="InterPro"/>
</dbReference>
<feature type="active site" description="Tele-UMP-histidine intermediate" evidence="9">
    <location>
        <position position="181"/>
    </location>
</feature>
<dbReference type="InterPro" id="IPR005849">
    <property type="entry name" value="GalP_Utransf_N"/>
</dbReference>
<dbReference type="Gene3D" id="3.30.428.10">
    <property type="entry name" value="HIT-like"/>
    <property type="match status" value="2"/>
</dbReference>
<keyword evidence="7" id="KW-0119">Carbohydrate metabolism</keyword>
<dbReference type="GO" id="GO:0006012">
    <property type="term" value="P:galactose metabolic process"/>
    <property type="evidence" value="ECO:0007669"/>
    <property type="project" value="UniProtKB-UniRule"/>
</dbReference>
<dbReference type="EMBL" id="PCRO01000034">
    <property type="protein sequence ID" value="PIP22683.1"/>
    <property type="molecule type" value="Genomic_DNA"/>
</dbReference>
<dbReference type="Proteomes" id="UP000229976">
    <property type="component" value="Unassembled WGS sequence"/>
</dbReference>
<proteinExistence type="inferred from homology"/>
<name>A0A2G9YVB2_9BACT</name>
<protein>
    <recommendedName>
        <fullName evidence="8">Galactose-1-phosphate uridylyltransferase</fullName>
        <ecNumber evidence="8">2.7.7.12</ecNumber>
    </recommendedName>
</protein>
<dbReference type="EC" id="2.7.7.12" evidence="8"/>
<gene>
    <name evidence="12" type="primary">galT</name>
    <name evidence="12" type="ORF">COX37_02775</name>
</gene>
<evidence type="ECO:0000256" key="8">
    <source>
        <dbReference type="NCBIfam" id="TIGR00209"/>
    </source>
</evidence>
<organism evidence="12 13">
    <name type="scientific">Candidatus Nealsonbacteria bacterium CG23_combo_of_CG06-09_8_20_14_all_39_17</name>
    <dbReference type="NCBI Taxonomy" id="1974722"/>
    <lineage>
        <taxon>Bacteria</taxon>
        <taxon>Candidatus Nealsoniibacteriota</taxon>
    </lineage>
</organism>
<evidence type="ECO:0000256" key="2">
    <source>
        <dbReference type="ARBA" id="ARBA00010951"/>
    </source>
</evidence>
<accession>A0A2G9YVB2</accession>
<dbReference type="UniPathway" id="UPA00214"/>